<evidence type="ECO:0000256" key="11">
    <source>
        <dbReference type="ARBA" id="ARBA00040821"/>
    </source>
</evidence>
<evidence type="ECO:0000256" key="12">
    <source>
        <dbReference type="ARBA" id="ARBA00042244"/>
    </source>
</evidence>
<protein>
    <recommendedName>
        <fullName evidence="11">Scavenger receptor class B member 1</fullName>
    </recommendedName>
    <alternativeName>
        <fullName evidence="12">SR-BI</fullName>
    </alternativeName>
</protein>
<evidence type="ECO:0000256" key="10">
    <source>
        <dbReference type="ARBA" id="ARBA00023180"/>
    </source>
</evidence>
<keyword evidence="4" id="KW-1003">Cell membrane</keyword>
<keyword evidence="5 13" id="KW-0812">Transmembrane</keyword>
<dbReference type="GO" id="GO:0005764">
    <property type="term" value="C:lysosome"/>
    <property type="evidence" value="ECO:0007669"/>
    <property type="project" value="InterPro"/>
</dbReference>
<dbReference type="Proteomes" id="UP000695007">
    <property type="component" value="Unplaced"/>
</dbReference>
<dbReference type="GeneID" id="105360705"/>
<evidence type="ECO:0000256" key="5">
    <source>
        <dbReference type="ARBA" id="ARBA00022692"/>
    </source>
</evidence>
<feature type="transmembrane region" description="Helical" evidence="13">
    <location>
        <begin position="459"/>
        <end position="480"/>
    </location>
</feature>
<evidence type="ECO:0000256" key="13">
    <source>
        <dbReference type="SAM" id="Phobius"/>
    </source>
</evidence>
<dbReference type="PRINTS" id="PR01609">
    <property type="entry name" value="CD36FAMILY"/>
</dbReference>
<evidence type="ECO:0000256" key="6">
    <source>
        <dbReference type="ARBA" id="ARBA00022989"/>
    </source>
</evidence>
<dbReference type="InterPro" id="IPR002159">
    <property type="entry name" value="CD36_fam"/>
</dbReference>
<evidence type="ECO:0000256" key="9">
    <source>
        <dbReference type="ARBA" id="ARBA00023170"/>
    </source>
</evidence>
<evidence type="ECO:0000313" key="14">
    <source>
        <dbReference type="Proteomes" id="UP000695007"/>
    </source>
</evidence>
<accession>A0AAJ7DT71</accession>
<dbReference type="PRINTS" id="PR01611">
    <property type="entry name" value="LIMPII"/>
</dbReference>
<dbReference type="KEGG" id="csol:105360705"/>
<comment type="subcellular location">
    <subcellularLocation>
        <location evidence="2">Cell membrane</location>
        <topology evidence="2">Multi-pass membrane protein</topology>
    </subcellularLocation>
    <subcellularLocation>
        <location evidence="1">Membrane</location>
        <location evidence="1">Caveola</location>
        <topology evidence="1">Multi-pass membrane protein</topology>
    </subcellularLocation>
</comment>
<evidence type="ECO:0000313" key="15">
    <source>
        <dbReference type="RefSeq" id="XP_011495989.1"/>
    </source>
</evidence>
<dbReference type="GO" id="GO:0005901">
    <property type="term" value="C:caveola"/>
    <property type="evidence" value="ECO:0007669"/>
    <property type="project" value="UniProtKB-SubCell"/>
</dbReference>
<evidence type="ECO:0000256" key="8">
    <source>
        <dbReference type="ARBA" id="ARBA00023157"/>
    </source>
</evidence>
<keyword evidence="6 13" id="KW-1133">Transmembrane helix</keyword>
<keyword evidence="14" id="KW-1185">Reference proteome</keyword>
<keyword evidence="7 13" id="KW-0472">Membrane</keyword>
<name>A0AAJ7DT71_9HYME</name>
<evidence type="ECO:0000256" key="3">
    <source>
        <dbReference type="ARBA" id="ARBA00010532"/>
    </source>
</evidence>
<dbReference type="AlphaFoldDB" id="A0AAJ7DT71"/>
<evidence type="ECO:0000256" key="4">
    <source>
        <dbReference type="ARBA" id="ARBA00022475"/>
    </source>
</evidence>
<dbReference type="RefSeq" id="XP_011495989.1">
    <property type="nucleotide sequence ID" value="XM_011497687.1"/>
</dbReference>
<keyword evidence="9 15" id="KW-0675">Receptor</keyword>
<organism evidence="14 15">
    <name type="scientific">Ceratosolen solmsi marchali</name>
    <dbReference type="NCBI Taxonomy" id="326594"/>
    <lineage>
        <taxon>Eukaryota</taxon>
        <taxon>Metazoa</taxon>
        <taxon>Ecdysozoa</taxon>
        <taxon>Arthropoda</taxon>
        <taxon>Hexapoda</taxon>
        <taxon>Insecta</taxon>
        <taxon>Pterygota</taxon>
        <taxon>Neoptera</taxon>
        <taxon>Endopterygota</taxon>
        <taxon>Hymenoptera</taxon>
        <taxon>Apocrita</taxon>
        <taxon>Proctotrupomorpha</taxon>
        <taxon>Chalcidoidea</taxon>
        <taxon>Agaonidae</taxon>
        <taxon>Agaoninae</taxon>
        <taxon>Ceratosolen</taxon>
    </lineage>
</organism>
<dbReference type="CTD" id="37999"/>
<evidence type="ECO:0000256" key="1">
    <source>
        <dbReference type="ARBA" id="ARBA00004189"/>
    </source>
</evidence>
<dbReference type="PANTHER" id="PTHR11923">
    <property type="entry name" value="SCAVENGER RECEPTOR CLASS B TYPE-1 SR-B1"/>
    <property type="match status" value="1"/>
</dbReference>
<evidence type="ECO:0000256" key="2">
    <source>
        <dbReference type="ARBA" id="ARBA00004651"/>
    </source>
</evidence>
<reference evidence="15" key="1">
    <citation type="submission" date="2025-08" db="UniProtKB">
        <authorList>
            <consortium name="RefSeq"/>
        </authorList>
    </citation>
    <scope>IDENTIFICATION</scope>
</reference>
<dbReference type="Pfam" id="PF01130">
    <property type="entry name" value="CD36"/>
    <property type="match status" value="1"/>
</dbReference>
<evidence type="ECO:0000256" key="7">
    <source>
        <dbReference type="ARBA" id="ARBA00023136"/>
    </source>
</evidence>
<keyword evidence="10" id="KW-0325">Glycoprotein</keyword>
<sequence>MRVHQGICAKLQGGFLRRWWAAVAIGALMIIIAGILAALFPRLINIIIDKEIALQEGSRTFDWWKEPPVTPQMRVYIYNVTNADEFLNNGVKPTLQELGPYIYLETWEKVNIKFNLNDTVTYNVKKRFVFSEELSHGSEEDLVVVPNVPMLSATSQSKHAARFLRLAMASIMDILKIKPFVEVSVGQLLWGYEDPLLKLAKDVVPTDQKLPYEQFGLLYGKNGTGKDNFTIFTGIMDITKYGLMDKWNGKSILGHWTTPDCDSVMGSDGSIFPPHITKHTILKIFDKDLCRTLPLIYQQDVMTAGGVPGFRFVPPAGVFSSPDQIPSQRCFCPSGPPCAPEGTFNASLCQYDSPILLSFPHFYLADPALREAVIGISAPEAKKHQLYIDVQPTMGTALSARARIQINLAVSQVRDIKQVASFPDIIFPIMWFEDGIDQLPEEVTSLLRMAVELPPVARAAMSGALAAIGIVVLVGALICLSRAANRQEKLHLSAPLPGNAKNDNSISPSFQNHSVKKIQGLNRCH</sequence>
<comment type="similarity">
    <text evidence="3">Belongs to the CD36 family.</text>
</comment>
<keyword evidence="8" id="KW-1015">Disulfide bond</keyword>
<dbReference type="InterPro" id="IPR005429">
    <property type="entry name" value="LimpII"/>
</dbReference>
<feature type="transmembrane region" description="Helical" evidence="13">
    <location>
        <begin position="20"/>
        <end position="40"/>
    </location>
</feature>
<dbReference type="GO" id="GO:0005044">
    <property type="term" value="F:scavenger receptor activity"/>
    <property type="evidence" value="ECO:0007669"/>
    <property type="project" value="InterPro"/>
</dbReference>
<dbReference type="PANTHER" id="PTHR11923:SF110">
    <property type="entry name" value="SCAVENGER RECEPTOR CLASS B MEMBER 1"/>
    <property type="match status" value="1"/>
</dbReference>
<proteinExistence type="inferred from homology"/>
<gene>
    <name evidence="15" type="primary">LOC105360705</name>
</gene>